<evidence type="ECO:0000256" key="2">
    <source>
        <dbReference type="SAM" id="MobiDB-lite"/>
    </source>
</evidence>
<proteinExistence type="predicted"/>
<dbReference type="InterPro" id="IPR029058">
    <property type="entry name" value="AB_hydrolase_fold"/>
</dbReference>
<dbReference type="RefSeq" id="WP_145456483.1">
    <property type="nucleotide sequence ID" value="NZ_CP036317.1"/>
</dbReference>
<feature type="chain" id="PRO_5022204854" evidence="3">
    <location>
        <begin position="24"/>
        <end position="592"/>
    </location>
</feature>
<dbReference type="Gene3D" id="2.60.120.260">
    <property type="entry name" value="Galactose-binding domain-like"/>
    <property type="match status" value="1"/>
</dbReference>
<name>A0A518FPQ1_9PLAN</name>
<dbReference type="Gene3D" id="3.40.50.1820">
    <property type="entry name" value="alpha/beta hydrolase"/>
    <property type="match status" value="1"/>
</dbReference>
<evidence type="ECO:0000259" key="4">
    <source>
        <dbReference type="SMART" id="SM00939"/>
    </source>
</evidence>
<feature type="signal peptide" evidence="3">
    <location>
        <begin position="1"/>
        <end position="23"/>
    </location>
</feature>
<protein>
    <submittedName>
        <fullName evidence="5">Cocaine esterase</fullName>
        <ecNumber evidence="5">3.1.1.84</ecNumber>
    </submittedName>
</protein>
<dbReference type="GO" id="GO:0008239">
    <property type="term" value="F:dipeptidyl-peptidase activity"/>
    <property type="evidence" value="ECO:0007669"/>
    <property type="project" value="InterPro"/>
</dbReference>
<sequence length="592" mass="67068" precursor="true">MSSRRIRLSIAYCFTLLSAIIPADILSAADTESIKVEVKENVAVPMRDGVILRANVFRPDRGGPYPVLVMRTPYGKSSRMDRYVKAGYIVVSQDARGRYASDGKWESFVRFNTHDAEDGYDTVEWAAKLEGSNGKVGTFGGSYNAFLQWRLAPLRPPSLVAMCAYSIPARYTDLEGPGTIRPGRRLHWWSVSMSPDMRRRAEREGTHARAAAQKEWTSGKSEHWLNFLPYLDLPQEVFEDEIKPVRDWLKNPHTDPWKLHKAVDQITVPNLNIIGWWDHCNGDLMLDRAIRSEGGSQVARKGSRTIVGPWSHAGLGRRRYGNIDFGPQAVFDMTDYQIRWFDYWLKGKQNGIDKTASYRIFVMGDNKWRDEPDWPLERAQDKVLYPGSDDGANTPAGDGKLAVDLPSQQGTDNYRYDPDNPVPSLHGERLFQIPTDQRPLAKRQDILVYQTEPLAERIEVTGNPTVELYAASSAPDTDFIVRLIDVHPDGLARDVSLGVVRARYRQGLDQPSLIQPESVVKYTIRMNPTSNAFLPGHRIRLDITSSDFPNYDRNHNTAANQNADAELKIADQTIYFGSKYPTRIVLPWIKSE</sequence>
<dbReference type="Gene3D" id="1.10.3020.10">
    <property type="entry name" value="alpha-amino acid ester hydrolase ( Helical cap domain)"/>
    <property type="match status" value="1"/>
</dbReference>
<evidence type="ECO:0000256" key="3">
    <source>
        <dbReference type="SAM" id="SignalP"/>
    </source>
</evidence>
<dbReference type="InterPro" id="IPR013736">
    <property type="entry name" value="Xaa-Pro_dipept_C"/>
</dbReference>
<dbReference type="Proteomes" id="UP000320839">
    <property type="component" value="Chromosome"/>
</dbReference>
<dbReference type="SMART" id="SM00939">
    <property type="entry name" value="PepX_C"/>
    <property type="match status" value="1"/>
</dbReference>
<dbReference type="EC" id="3.1.1.84" evidence="5"/>
<dbReference type="InterPro" id="IPR005674">
    <property type="entry name" value="CocE/Ser_esterase"/>
</dbReference>
<dbReference type="InterPro" id="IPR008979">
    <property type="entry name" value="Galactose-bd-like_sf"/>
</dbReference>
<dbReference type="InterPro" id="IPR000383">
    <property type="entry name" value="Xaa-Pro-like_dom"/>
</dbReference>
<dbReference type="Pfam" id="PF02129">
    <property type="entry name" value="Peptidase_S15"/>
    <property type="match status" value="1"/>
</dbReference>
<dbReference type="NCBIfam" id="TIGR00976">
    <property type="entry name" value="CocE_NonD"/>
    <property type="match status" value="1"/>
</dbReference>
<feature type="domain" description="Xaa-Pro dipeptidyl-peptidase C-terminal" evidence="4">
    <location>
        <begin position="338"/>
        <end position="585"/>
    </location>
</feature>
<evidence type="ECO:0000256" key="1">
    <source>
        <dbReference type="ARBA" id="ARBA00022801"/>
    </source>
</evidence>
<dbReference type="EMBL" id="CP036317">
    <property type="protein sequence ID" value="QDV18255.1"/>
    <property type="molecule type" value="Genomic_DNA"/>
</dbReference>
<dbReference type="InterPro" id="IPR050585">
    <property type="entry name" value="Xaa-Pro_dipeptidyl-ppase/CocE"/>
</dbReference>
<dbReference type="SUPFAM" id="SSF53474">
    <property type="entry name" value="alpha/beta-Hydrolases"/>
    <property type="match status" value="1"/>
</dbReference>
<feature type="region of interest" description="Disordered" evidence="2">
    <location>
        <begin position="383"/>
        <end position="421"/>
    </location>
</feature>
<dbReference type="OrthoDB" id="319764at2"/>
<dbReference type="PANTHER" id="PTHR43056">
    <property type="entry name" value="PEPTIDASE S9 PROLYL OLIGOPEPTIDASE"/>
    <property type="match status" value="1"/>
</dbReference>
<keyword evidence="3" id="KW-0732">Signal</keyword>
<keyword evidence="1 5" id="KW-0378">Hydrolase</keyword>
<reference evidence="5 6" key="1">
    <citation type="submission" date="2019-02" db="EMBL/GenBank/DDBJ databases">
        <title>Deep-cultivation of Planctomycetes and their phenomic and genomic characterization uncovers novel biology.</title>
        <authorList>
            <person name="Wiegand S."/>
            <person name="Jogler M."/>
            <person name="Boedeker C."/>
            <person name="Pinto D."/>
            <person name="Vollmers J."/>
            <person name="Rivas-Marin E."/>
            <person name="Kohn T."/>
            <person name="Peeters S.H."/>
            <person name="Heuer A."/>
            <person name="Rast P."/>
            <person name="Oberbeckmann S."/>
            <person name="Bunk B."/>
            <person name="Jeske O."/>
            <person name="Meyerdierks A."/>
            <person name="Storesund J.E."/>
            <person name="Kallscheuer N."/>
            <person name="Luecker S."/>
            <person name="Lage O.M."/>
            <person name="Pohl T."/>
            <person name="Merkel B.J."/>
            <person name="Hornburger P."/>
            <person name="Mueller R.-W."/>
            <person name="Bruemmer F."/>
            <person name="Labrenz M."/>
            <person name="Spormann A.M."/>
            <person name="Op den Camp H."/>
            <person name="Overmann J."/>
            <person name="Amann R."/>
            <person name="Jetten M.S.M."/>
            <person name="Mascher T."/>
            <person name="Medema M.H."/>
            <person name="Devos D.P."/>
            <person name="Kaster A.-K."/>
            <person name="Ovreas L."/>
            <person name="Rohde M."/>
            <person name="Galperin M.Y."/>
            <person name="Jogler C."/>
        </authorList>
    </citation>
    <scope>NUCLEOTIDE SEQUENCE [LARGE SCALE GENOMIC DNA]</scope>
    <source>
        <strain evidence="5 6">Pan153</strain>
    </source>
</reference>
<dbReference type="AlphaFoldDB" id="A0A518FPQ1"/>
<gene>
    <name evidence="5" type="primary">cocE_1</name>
    <name evidence="5" type="ORF">Pan153_29120</name>
</gene>
<accession>A0A518FPQ1</accession>
<evidence type="ECO:0000313" key="5">
    <source>
        <dbReference type="EMBL" id="QDV18255.1"/>
    </source>
</evidence>
<organism evidence="5 6">
    <name type="scientific">Gimesia panareensis</name>
    <dbReference type="NCBI Taxonomy" id="2527978"/>
    <lineage>
        <taxon>Bacteria</taxon>
        <taxon>Pseudomonadati</taxon>
        <taxon>Planctomycetota</taxon>
        <taxon>Planctomycetia</taxon>
        <taxon>Planctomycetales</taxon>
        <taxon>Planctomycetaceae</taxon>
        <taxon>Gimesia</taxon>
    </lineage>
</organism>
<dbReference type="SUPFAM" id="SSF49785">
    <property type="entry name" value="Galactose-binding domain-like"/>
    <property type="match status" value="1"/>
</dbReference>
<evidence type="ECO:0000313" key="6">
    <source>
        <dbReference type="Proteomes" id="UP000320839"/>
    </source>
</evidence>
<dbReference type="Pfam" id="PF08530">
    <property type="entry name" value="PepX_C"/>
    <property type="match status" value="1"/>
</dbReference>
<dbReference type="PANTHER" id="PTHR43056:SF10">
    <property type="entry name" value="COCE_NOND FAMILY, PUTATIVE (AFU_ORTHOLOGUE AFUA_7G00600)-RELATED"/>
    <property type="match status" value="1"/>
</dbReference>